<evidence type="ECO:0000313" key="8">
    <source>
        <dbReference type="Proteomes" id="UP000074294"/>
    </source>
</evidence>
<dbReference type="PANTHER" id="PTHR43229">
    <property type="entry name" value="NODULATION PROTEIN J"/>
    <property type="match status" value="1"/>
</dbReference>
<dbReference type="InterPro" id="IPR047817">
    <property type="entry name" value="ABC2_TM_bact-type"/>
</dbReference>
<proteinExistence type="predicted"/>
<feature type="transmembrane region" description="Helical" evidence="5">
    <location>
        <begin position="102"/>
        <end position="130"/>
    </location>
</feature>
<organism evidence="7 8">
    <name type="scientific">Hadarchaeum yellowstonense</name>
    <dbReference type="NCBI Taxonomy" id="1776334"/>
    <lineage>
        <taxon>Archaea</taxon>
        <taxon>Methanobacteriati</taxon>
        <taxon>Candidatus Hadarchaeota</taxon>
        <taxon>Candidatus Hadarchaeia</taxon>
        <taxon>Candidatus Hadarchaeales</taxon>
        <taxon>Candidatus Hadarchaeaceae</taxon>
        <taxon>Candidatus Hadarchaeum</taxon>
    </lineage>
</organism>
<evidence type="ECO:0000256" key="4">
    <source>
        <dbReference type="ARBA" id="ARBA00023136"/>
    </source>
</evidence>
<dbReference type="PIRSF" id="PIRSF006648">
    <property type="entry name" value="DrrB"/>
    <property type="match status" value="1"/>
</dbReference>
<sequence length="251" mass="27297">MSATQVIYTLWLREMKWFLRGKTRIIQSVVQPFLWLAIIGIGMSSAFKLPGGQSYLQFMAPGIIGMTLIFSSIMSGVSVLWDKQFGFLKEILVAPVARTHIMLGKALGGVTTSLLQGLLLLIAAALVGVWPPTILALAQVMVFMIFISLAFVSLGLAFASKMTDPVAFPLVANFLVMPLFFLSGALFPLATAPDWMKAIAYVNPLRYGVDGLRGAIIGLSDLPLWVDFGVLLVFSTAMILIGGYLFRKTSI</sequence>
<feature type="transmembrane region" description="Helical" evidence="5">
    <location>
        <begin position="166"/>
        <end position="187"/>
    </location>
</feature>
<evidence type="ECO:0000259" key="6">
    <source>
        <dbReference type="PROSITE" id="PS51012"/>
    </source>
</evidence>
<dbReference type="AlphaFoldDB" id="A0A147JWL0"/>
<feature type="domain" description="ABC transmembrane type-2" evidence="6">
    <location>
        <begin position="23"/>
        <end position="249"/>
    </location>
</feature>
<keyword evidence="2 5" id="KW-0812">Transmembrane</keyword>
<evidence type="ECO:0000256" key="1">
    <source>
        <dbReference type="ARBA" id="ARBA00004141"/>
    </source>
</evidence>
<dbReference type="PRINTS" id="PR00164">
    <property type="entry name" value="ABC2TRNSPORT"/>
</dbReference>
<keyword evidence="3 5" id="KW-1133">Transmembrane helix</keyword>
<dbReference type="InterPro" id="IPR000412">
    <property type="entry name" value="ABC_2_transport"/>
</dbReference>
<dbReference type="GO" id="GO:0043190">
    <property type="term" value="C:ATP-binding cassette (ABC) transporter complex"/>
    <property type="evidence" value="ECO:0007669"/>
    <property type="project" value="InterPro"/>
</dbReference>
<reference evidence="7 8" key="1">
    <citation type="journal article" date="2016" name="Nat. Microbiol.">
        <title>Genomic inference of the metabolism of cosmopolitan subsurface Archaea, Hadesarchaea.</title>
        <authorList>
            <person name="Baker B.J."/>
            <person name="Saw J.H."/>
            <person name="Lind A.E."/>
            <person name="Lazar C.S."/>
            <person name="Hinrichs K.-U."/>
            <person name="Teske A.P."/>
            <person name="Ettema T.J."/>
        </authorList>
    </citation>
    <scope>NUCLEOTIDE SEQUENCE [LARGE SCALE GENOMIC DNA]</scope>
</reference>
<dbReference type="EMBL" id="LQMQ01000033">
    <property type="protein sequence ID" value="KUO40872.1"/>
    <property type="molecule type" value="Genomic_DNA"/>
</dbReference>
<comment type="caution">
    <text evidence="7">The sequence shown here is derived from an EMBL/GenBank/DDBJ whole genome shotgun (WGS) entry which is preliminary data.</text>
</comment>
<keyword evidence="4 5" id="KW-0472">Membrane</keyword>
<feature type="transmembrane region" description="Helical" evidence="5">
    <location>
        <begin position="136"/>
        <end position="159"/>
    </location>
</feature>
<feature type="transmembrane region" description="Helical" evidence="5">
    <location>
        <begin position="59"/>
        <end position="81"/>
    </location>
</feature>
<dbReference type="STRING" id="1776334.APZ16_01530"/>
<evidence type="ECO:0000256" key="5">
    <source>
        <dbReference type="SAM" id="Phobius"/>
    </source>
</evidence>
<comment type="subcellular location">
    <subcellularLocation>
        <location evidence="1">Membrane</location>
        <topology evidence="1">Multi-pass membrane protein</topology>
    </subcellularLocation>
</comment>
<dbReference type="Pfam" id="PF01061">
    <property type="entry name" value="ABC2_membrane"/>
    <property type="match status" value="1"/>
</dbReference>
<evidence type="ECO:0000256" key="2">
    <source>
        <dbReference type="ARBA" id="ARBA00022692"/>
    </source>
</evidence>
<feature type="transmembrane region" description="Helical" evidence="5">
    <location>
        <begin position="228"/>
        <end position="246"/>
    </location>
</feature>
<accession>A0A147JWL0</accession>
<dbReference type="InterPro" id="IPR013525">
    <property type="entry name" value="ABC2_TM"/>
</dbReference>
<evidence type="ECO:0000256" key="3">
    <source>
        <dbReference type="ARBA" id="ARBA00022989"/>
    </source>
</evidence>
<dbReference type="InterPro" id="IPR051784">
    <property type="entry name" value="Nod_factor_ABC_transporter"/>
</dbReference>
<feature type="transmembrane region" description="Helical" evidence="5">
    <location>
        <begin position="25"/>
        <end position="47"/>
    </location>
</feature>
<name>A0A147JWL0_HADYE</name>
<dbReference type="PROSITE" id="PS51012">
    <property type="entry name" value="ABC_TM2"/>
    <property type="match status" value="1"/>
</dbReference>
<dbReference type="PANTHER" id="PTHR43229:SF2">
    <property type="entry name" value="NODULATION PROTEIN J"/>
    <property type="match status" value="1"/>
</dbReference>
<gene>
    <name evidence="7" type="ORF">APZ16_01530</name>
</gene>
<protein>
    <submittedName>
        <fullName evidence="7">Multidrug ABC transporter permease</fullName>
    </submittedName>
</protein>
<dbReference type="Proteomes" id="UP000074294">
    <property type="component" value="Unassembled WGS sequence"/>
</dbReference>
<dbReference type="GO" id="GO:0140359">
    <property type="term" value="F:ABC-type transporter activity"/>
    <property type="evidence" value="ECO:0007669"/>
    <property type="project" value="InterPro"/>
</dbReference>
<evidence type="ECO:0000313" key="7">
    <source>
        <dbReference type="EMBL" id="KUO40872.1"/>
    </source>
</evidence>